<dbReference type="InterPro" id="IPR038673">
    <property type="entry name" value="OprB_sf"/>
</dbReference>
<comment type="similarity">
    <text evidence="1">Belongs to the OprB family.</text>
</comment>
<feature type="chain" id="PRO_5045825952" description="Porin" evidence="2">
    <location>
        <begin position="22"/>
        <end position="122"/>
    </location>
</feature>
<sequence length="122" mass="13679">MTRIKSTLPLLICILGSGAHADDFLQNDHLLSDYGDWKTDASNLGVYVDMEYTTVFQSTHAKDSTDTLMGRFGLKTALNLSQMGLWDNGSIHFQLQAHHGNTVEQVFIQALYLSEHGWLHGR</sequence>
<dbReference type="EMBL" id="BBMS01000043">
    <property type="protein sequence ID" value="GAL28422.1"/>
    <property type="molecule type" value="Genomic_DNA"/>
</dbReference>
<name>A0ABQ0JI24_9VIBR</name>
<keyword evidence="4" id="KW-1185">Reference proteome</keyword>
<feature type="signal peptide" evidence="2">
    <location>
        <begin position="1"/>
        <end position="21"/>
    </location>
</feature>
<gene>
    <name evidence="3" type="ORF">JCM19239_4862</name>
</gene>
<proteinExistence type="inferred from homology"/>
<evidence type="ECO:0000313" key="4">
    <source>
        <dbReference type="Proteomes" id="UP000029223"/>
    </source>
</evidence>
<accession>A0ABQ0JI24</accession>
<organism evidence="3 4">
    <name type="scientific">Vibrio variabilis</name>
    <dbReference type="NCBI Taxonomy" id="990271"/>
    <lineage>
        <taxon>Bacteria</taxon>
        <taxon>Pseudomonadati</taxon>
        <taxon>Pseudomonadota</taxon>
        <taxon>Gammaproteobacteria</taxon>
        <taxon>Vibrionales</taxon>
        <taxon>Vibrionaceae</taxon>
        <taxon>Vibrio</taxon>
    </lineage>
</organism>
<reference evidence="4" key="1">
    <citation type="submission" date="2014-09" db="EMBL/GenBank/DDBJ databases">
        <title>Vibrio variabilis JCM 19239. (C206) whole genome shotgun sequence.</title>
        <authorList>
            <person name="Sawabe T."/>
            <person name="Meirelles P."/>
            <person name="Nakanishi M."/>
            <person name="Sayaka M."/>
            <person name="Hattori M."/>
            <person name="Ohkuma M."/>
        </authorList>
    </citation>
    <scope>NUCLEOTIDE SEQUENCE [LARGE SCALE GENOMIC DNA]</scope>
    <source>
        <strain evidence="4">JCM 19239</strain>
    </source>
</reference>
<evidence type="ECO:0000256" key="1">
    <source>
        <dbReference type="ARBA" id="ARBA00008769"/>
    </source>
</evidence>
<reference evidence="4" key="2">
    <citation type="submission" date="2014-09" db="EMBL/GenBank/DDBJ databases">
        <authorList>
            <consortium name="NBRP consortium"/>
            <person name="Sawabe T."/>
            <person name="Meirelles P."/>
            <person name="Nakanishi M."/>
            <person name="Sayaka M."/>
            <person name="Hattori M."/>
            <person name="Ohkuma M."/>
        </authorList>
    </citation>
    <scope>NUCLEOTIDE SEQUENCE [LARGE SCALE GENOMIC DNA]</scope>
    <source>
        <strain evidence="4">JCM 19239</strain>
    </source>
</reference>
<keyword evidence="2" id="KW-0732">Signal</keyword>
<evidence type="ECO:0000256" key="2">
    <source>
        <dbReference type="SAM" id="SignalP"/>
    </source>
</evidence>
<evidence type="ECO:0000313" key="3">
    <source>
        <dbReference type="EMBL" id="GAL28422.1"/>
    </source>
</evidence>
<evidence type="ECO:0008006" key="5">
    <source>
        <dbReference type="Google" id="ProtNLM"/>
    </source>
</evidence>
<protein>
    <recommendedName>
        <fullName evidence="5">Porin</fullName>
    </recommendedName>
</protein>
<dbReference type="Proteomes" id="UP000029223">
    <property type="component" value="Unassembled WGS sequence"/>
</dbReference>
<comment type="caution">
    <text evidence="3">The sequence shown here is derived from an EMBL/GenBank/DDBJ whole genome shotgun (WGS) entry which is preliminary data.</text>
</comment>
<dbReference type="Gene3D" id="2.40.160.180">
    <property type="entry name" value="Carbohydrate-selective porin OprB"/>
    <property type="match status" value="1"/>
</dbReference>